<reference evidence="1 2" key="1">
    <citation type="journal article" date="2008" name="Nature">
        <title>The genome of Laccaria bicolor provides insights into mycorrhizal symbiosis.</title>
        <authorList>
            <person name="Martin F."/>
            <person name="Aerts A."/>
            <person name="Ahren D."/>
            <person name="Brun A."/>
            <person name="Danchin E.G.J."/>
            <person name="Duchaussoy F."/>
            <person name="Gibon J."/>
            <person name="Kohler A."/>
            <person name="Lindquist E."/>
            <person name="Pereda V."/>
            <person name="Salamov A."/>
            <person name="Shapiro H.J."/>
            <person name="Wuyts J."/>
            <person name="Blaudez D."/>
            <person name="Buee M."/>
            <person name="Brokstein P."/>
            <person name="Canbaeck B."/>
            <person name="Cohen D."/>
            <person name="Courty P.E."/>
            <person name="Coutinho P.M."/>
            <person name="Delaruelle C."/>
            <person name="Detter J.C."/>
            <person name="Deveau A."/>
            <person name="DiFazio S."/>
            <person name="Duplessis S."/>
            <person name="Fraissinet-Tachet L."/>
            <person name="Lucic E."/>
            <person name="Frey-Klett P."/>
            <person name="Fourrey C."/>
            <person name="Feussner I."/>
            <person name="Gay G."/>
            <person name="Grimwood J."/>
            <person name="Hoegger P.J."/>
            <person name="Jain P."/>
            <person name="Kilaru S."/>
            <person name="Labbe J."/>
            <person name="Lin Y.C."/>
            <person name="Legue V."/>
            <person name="Le Tacon F."/>
            <person name="Marmeisse R."/>
            <person name="Melayah D."/>
            <person name="Montanini B."/>
            <person name="Muratet M."/>
            <person name="Nehls U."/>
            <person name="Niculita-Hirzel H."/>
            <person name="Oudot-Le Secq M.P."/>
            <person name="Peter M."/>
            <person name="Quesneville H."/>
            <person name="Rajashekar B."/>
            <person name="Reich M."/>
            <person name="Rouhier N."/>
            <person name="Schmutz J."/>
            <person name="Yin T."/>
            <person name="Chalot M."/>
            <person name="Henrissat B."/>
            <person name="Kuees U."/>
            <person name="Lucas S."/>
            <person name="Van de Peer Y."/>
            <person name="Podila G.K."/>
            <person name="Polle A."/>
            <person name="Pukkila P.J."/>
            <person name="Richardson P.M."/>
            <person name="Rouze P."/>
            <person name="Sanders I.R."/>
            <person name="Stajich J.E."/>
            <person name="Tunlid A."/>
            <person name="Tuskan G."/>
            <person name="Grigoriev I.V."/>
        </authorList>
    </citation>
    <scope>NUCLEOTIDE SEQUENCE [LARGE SCALE GENOMIC DNA]</scope>
    <source>
        <strain evidence="2">S238N-H82 / ATCC MYA-4686</strain>
    </source>
</reference>
<name>B0E1K4_LACBS</name>
<evidence type="ECO:0000313" key="1">
    <source>
        <dbReference type="EMBL" id="EDQ99256.1"/>
    </source>
</evidence>
<protein>
    <submittedName>
        <fullName evidence="1">Predicted protein</fullName>
    </submittedName>
</protein>
<dbReference type="AlphaFoldDB" id="B0E1K4"/>
<dbReference type="GeneID" id="6085738"/>
<dbReference type="EMBL" id="DS547168">
    <property type="protein sequence ID" value="EDQ99256.1"/>
    <property type="molecule type" value="Genomic_DNA"/>
</dbReference>
<organism evidence="2">
    <name type="scientific">Laccaria bicolor (strain S238N-H82 / ATCC MYA-4686)</name>
    <name type="common">Bicoloured deceiver</name>
    <name type="synonym">Laccaria laccata var. bicolor</name>
    <dbReference type="NCBI Taxonomy" id="486041"/>
    <lineage>
        <taxon>Eukaryota</taxon>
        <taxon>Fungi</taxon>
        <taxon>Dikarya</taxon>
        <taxon>Basidiomycota</taxon>
        <taxon>Agaricomycotina</taxon>
        <taxon>Agaricomycetes</taxon>
        <taxon>Agaricomycetidae</taxon>
        <taxon>Agaricales</taxon>
        <taxon>Agaricineae</taxon>
        <taxon>Hydnangiaceae</taxon>
        <taxon>Laccaria</taxon>
    </lineage>
</organism>
<keyword evidence="2" id="KW-1185">Reference proteome</keyword>
<dbReference type="RefSeq" id="XP_001890066.1">
    <property type="nucleotide sequence ID" value="XM_001890031.1"/>
</dbReference>
<accession>B0E1K4</accession>
<dbReference type="Proteomes" id="UP000001194">
    <property type="component" value="Unassembled WGS sequence"/>
</dbReference>
<proteinExistence type="predicted"/>
<dbReference type="InParanoid" id="B0E1K4"/>
<evidence type="ECO:0000313" key="2">
    <source>
        <dbReference type="Proteomes" id="UP000001194"/>
    </source>
</evidence>
<sequence length="98" mass="10842">MCTSYFRHQGLASPPTRNGFTLKCLPSLRNGTPIRSILAFGFVVKGCPQTEIELEKNHLPSFGNMAPSRSKSACGFVENKVHCQKLRLTGTTPRVFET</sequence>
<dbReference type="HOGENOM" id="CLU_2333945_0_0_1"/>
<dbReference type="KEGG" id="lbc:LACBIDRAFT_316763"/>
<gene>
    <name evidence="1" type="ORF">LACBIDRAFT_316763</name>
</gene>